<evidence type="ECO:0000256" key="5">
    <source>
        <dbReference type="ARBA" id="ARBA00023136"/>
    </source>
</evidence>
<evidence type="ECO:0000256" key="1">
    <source>
        <dbReference type="ARBA" id="ARBA00004127"/>
    </source>
</evidence>
<dbReference type="OrthoDB" id="10346805at2759"/>
<dbReference type="STRING" id="2880.D8LTM7"/>
<evidence type="ECO:0000256" key="3">
    <source>
        <dbReference type="ARBA" id="ARBA00022692"/>
    </source>
</evidence>
<reference evidence="7 8" key="1">
    <citation type="journal article" date="2010" name="Nature">
        <title>The Ectocarpus genome and the independent evolution of multicellularity in brown algae.</title>
        <authorList>
            <person name="Cock J.M."/>
            <person name="Sterck L."/>
            <person name="Rouze P."/>
            <person name="Scornet D."/>
            <person name="Allen A.E."/>
            <person name="Amoutzias G."/>
            <person name="Anthouard V."/>
            <person name="Artiguenave F."/>
            <person name="Aury J.M."/>
            <person name="Badger J.H."/>
            <person name="Beszteri B."/>
            <person name="Billiau K."/>
            <person name="Bonnet E."/>
            <person name="Bothwell J.H."/>
            <person name="Bowler C."/>
            <person name="Boyen C."/>
            <person name="Brownlee C."/>
            <person name="Carrano C.J."/>
            <person name="Charrier B."/>
            <person name="Cho G.Y."/>
            <person name="Coelho S.M."/>
            <person name="Collen J."/>
            <person name="Corre E."/>
            <person name="Da Silva C."/>
            <person name="Delage L."/>
            <person name="Delaroque N."/>
            <person name="Dittami S.M."/>
            <person name="Doulbeau S."/>
            <person name="Elias M."/>
            <person name="Farnham G."/>
            <person name="Gachon C.M."/>
            <person name="Gschloessl B."/>
            <person name="Heesch S."/>
            <person name="Jabbari K."/>
            <person name="Jubin C."/>
            <person name="Kawai H."/>
            <person name="Kimura K."/>
            <person name="Kloareg B."/>
            <person name="Kupper F.C."/>
            <person name="Lang D."/>
            <person name="Le Bail A."/>
            <person name="Leblanc C."/>
            <person name="Lerouge P."/>
            <person name="Lohr M."/>
            <person name="Lopez P.J."/>
            <person name="Martens C."/>
            <person name="Maumus F."/>
            <person name="Michel G."/>
            <person name="Miranda-Saavedra D."/>
            <person name="Morales J."/>
            <person name="Moreau H."/>
            <person name="Motomura T."/>
            <person name="Nagasato C."/>
            <person name="Napoli C.A."/>
            <person name="Nelson D.R."/>
            <person name="Nyvall-Collen P."/>
            <person name="Peters A.F."/>
            <person name="Pommier C."/>
            <person name="Potin P."/>
            <person name="Poulain J."/>
            <person name="Quesneville H."/>
            <person name="Read B."/>
            <person name="Rensing S.A."/>
            <person name="Ritter A."/>
            <person name="Rousvoal S."/>
            <person name="Samanta M."/>
            <person name="Samson G."/>
            <person name="Schroeder D.C."/>
            <person name="Segurens B."/>
            <person name="Strittmatter M."/>
            <person name="Tonon T."/>
            <person name="Tregear J.W."/>
            <person name="Valentin K."/>
            <person name="von Dassow P."/>
            <person name="Yamagishi T."/>
            <person name="Van de Peer Y."/>
            <person name="Wincker P."/>
        </authorList>
    </citation>
    <scope>NUCLEOTIDE SEQUENCE [LARGE SCALE GENOMIC DNA]</scope>
    <source>
        <strain evidence="8">Ec32 / CCAP1310/4</strain>
    </source>
</reference>
<keyword evidence="8" id="KW-1185">Reference proteome</keyword>
<dbReference type="InParanoid" id="D8LTM7"/>
<accession>D8LTM7</accession>
<comment type="subcellular location">
    <subcellularLocation>
        <location evidence="1">Endomembrane system</location>
        <topology evidence="1">Multi-pass membrane protein</topology>
    </subcellularLocation>
</comment>
<dbReference type="Proteomes" id="UP000002630">
    <property type="component" value="Linkage Group LG07"/>
</dbReference>
<evidence type="ECO:0000256" key="2">
    <source>
        <dbReference type="ARBA" id="ARBA00006109"/>
    </source>
</evidence>
<evidence type="ECO:0000313" key="8">
    <source>
        <dbReference type="Proteomes" id="UP000002630"/>
    </source>
</evidence>
<dbReference type="InterPro" id="IPR018937">
    <property type="entry name" value="MMgT"/>
</dbReference>
<feature type="transmembrane region" description="Helical" evidence="6">
    <location>
        <begin position="48"/>
        <end position="67"/>
    </location>
</feature>
<evidence type="ECO:0000313" key="7">
    <source>
        <dbReference type="EMBL" id="CBN73924.1"/>
    </source>
</evidence>
<evidence type="ECO:0000256" key="4">
    <source>
        <dbReference type="ARBA" id="ARBA00022989"/>
    </source>
</evidence>
<organism evidence="7 8">
    <name type="scientific">Ectocarpus siliculosus</name>
    <name type="common">Brown alga</name>
    <name type="synonym">Conferva siliculosa</name>
    <dbReference type="NCBI Taxonomy" id="2880"/>
    <lineage>
        <taxon>Eukaryota</taxon>
        <taxon>Sar</taxon>
        <taxon>Stramenopiles</taxon>
        <taxon>Ochrophyta</taxon>
        <taxon>PX clade</taxon>
        <taxon>Phaeophyceae</taxon>
        <taxon>Ectocarpales</taxon>
        <taxon>Ectocarpaceae</taxon>
        <taxon>Ectocarpus</taxon>
    </lineage>
</organism>
<comment type="similarity">
    <text evidence="2">Belongs to the membrane magnesium transporter (TC 1.A.67) family.</text>
</comment>
<name>D8LTM7_ECTSI</name>
<sequence length="110" mass="11401">MVHLGTVVSAAGLLILLHAGYSAAHFQQFKKPSSALGGGGGDSAPLDAALEALVGFFVCVFGVLYSADALLPIKGAAGGGKSLDSAESTREFEVFEHRGRSLRRRVASQR</sequence>
<protein>
    <submittedName>
        <fullName evidence="7">Uncharacterized protein</fullName>
    </submittedName>
</protein>
<evidence type="ECO:0000256" key="6">
    <source>
        <dbReference type="SAM" id="Phobius"/>
    </source>
</evidence>
<keyword evidence="3 6" id="KW-0812">Transmembrane</keyword>
<keyword evidence="4 6" id="KW-1133">Transmembrane helix</keyword>
<keyword evidence="5 6" id="KW-0472">Membrane</keyword>
<dbReference type="GO" id="GO:0012505">
    <property type="term" value="C:endomembrane system"/>
    <property type="evidence" value="ECO:0007669"/>
    <property type="project" value="UniProtKB-SubCell"/>
</dbReference>
<dbReference type="AlphaFoldDB" id="D8LTM7"/>
<gene>
    <name evidence="7" type="ORF">Esi_0009_0053</name>
</gene>
<dbReference type="EMBL" id="FN649732">
    <property type="protein sequence ID" value="CBN73924.1"/>
    <property type="molecule type" value="Genomic_DNA"/>
</dbReference>
<dbReference type="EMBL" id="FN649137">
    <property type="protein sequence ID" value="CBN73924.1"/>
    <property type="molecule type" value="Genomic_DNA"/>
</dbReference>
<proteinExistence type="inferred from homology"/>
<dbReference type="Pfam" id="PF10270">
    <property type="entry name" value="MMgT"/>
    <property type="match status" value="1"/>
</dbReference>